<dbReference type="Gene3D" id="3.40.190.10">
    <property type="entry name" value="Periplasmic binding protein-like II"/>
    <property type="match status" value="1"/>
</dbReference>
<dbReference type="EMBL" id="CP002593">
    <property type="protein sequence ID" value="AEA28127.1"/>
    <property type="molecule type" value="Genomic_DNA"/>
</dbReference>
<evidence type="ECO:0000256" key="4">
    <source>
        <dbReference type="SAM" id="SignalP"/>
    </source>
</evidence>
<dbReference type="AlphaFoldDB" id="F4CK21"/>
<dbReference type="Gene3D" id="3.10.105.10">
    <property type="entry name" value="Dipeptide-binding Protein, Domain 3"/>
    <property type="match status" value="1"/>
</dbReference>
<dbReference type="InterPro" id="IPR030678">
    <property type="entry name" value="Peptide/Ni-bd"/>
</dbReference>
<name>F4CK21_PSEUX</name>
<dbReference type="Gene3D" id="3.90.76.10">
    <property type="entry name" value="Dipeptide-binding Protein, Domain 1"/>
    <property type="match status" value="1"/>
</dbReference>
<keyword evidence="2" id="KW-0813">Transport</keyword>
<feature type="domain" description="Solute-binding protein family 5" evidence="5">
    <location>
        <begin position="90"/>
        <end position="437"/>
    </location>
</feature>
<evidence type="ECO:0000313" key="7">
    <source>
        <dbReference type="Proteomes" id="UP000007809"/>
    </source>
</evidence>
<proteinExistence type="inferred from homology"/>
<dbReference type="Proteomes" id="UP000007809">
    <property type="component" value="Chromosome"/>
</dbReference>
<dbReference type="OrthoDB" id="9796817at2"/>
<keyword evidence="3 4" id="KW-0732">Signal</keyword>
<dbReference type="eggNOG" id="COG0747">
    <property type="taxonomic scope" value="Bacteria"/>
</dbReference>
<dbReference type="SUPFAM" id="SSF53850">
    <property type="entry name" value="Periplasmic binding protein-like II"/>
    <property type="match status" value="1"/>
</dbReference>
<organism evidence="6 7">
    <name type="scientific">Pseudonocardia dioxanivorans (strain ATCC 55486 / DSM 44775 / JCM 13855 / CB1190)</name>
    <dbReference type="NCBI Taxonomy" id="675635"/>
    <lineage>
        <taxon>Bacteria</taxon>
        <taxon>Bacillati</taxon>
        <taxon>Actinomycetota</taxon>
        <taxon>Actinomycetes</taxon>
        <taxon>Pseudonocardiales</taxon>
        <taxon>Pseudonocardiaceae</taxon>
        <taxon>Pseudonocardia</taxon>
    </lineage>
</organism>
<dbReference type="PROSITE" id="PS51257">
    <property type="entry name" value="PROKAR_LIPOPROTEIN"/>
    <property type="match status" value="1"/>
</dbReference>
<dbReference type="GO" id="GO:1904680">
    <property type="term" value="F:peptide transmembrane transporter activity"/>
    <property type="evidence" value="ECO:0007669"/>
    <property type="project" value="TreeGrafter"/>
</dbReference>
<evidence type="ECO:0000256" key="2">
    <source>
        <dbReference type="ARBA" id="ARBA00022448"/>
    </source>
</evidence>
<feature type="signal peptide" evidence="4">
    <location>
        <begin position="1"/>
        <end position="33"/>
    </location>
</feature>
<dbReference type="InterPro" id="IPR000914">
    <property type="entry name" value="SBP_5_dom"/>
</dbReference>
<sequence>MSTFRLRRRELRRPVLMTVGTVLALALAGGCSATSSGPVGTGGGGGSQLTVALFQNPDSLDPAATGLVSVSQIDAAIFDTLTYKFAGDDKIYPGLATSYEISPDGTTYTLHLRTGVKFQDGTPFNAQAVKANFDHIVDPATKSKSAIGALGPYKETQVVDDSTAKVVFKEPNLAFENEMSQVTLGMSSPTALQKYGAGYGNHPVGTGPFTFESFTNGQQVRVTRNPDYAWGPDKLGSGPAKLDAITFRILSDPSAQRNALNTNEVQVAGNLTPQDVATAVGAGAKTATATSSGMPYGYLINVDKAPTNDLAVRQAIQLAVDKKSILDTLFEGQFDPASSVLTASTPGFVADGVTYDPDKAGQMLDQAGWTKGPDGMRSKGGTPLTLDLINITGFGFDDISTLLQAQLKKVGIAVTITDQGFPAVATTYNQGTQNLANWFYYDVDPFTLNTVFACNQVQSGFNWSHYCNADLDAKIIAANATVDRDQRTKAYQDIVTTLNQAAAFLPIYDTKTVLVTKGVSGIQFGPTGQPYFTSATR</sequence>
<evidence type="ECO:0000259" key="5">
    <source>
        <dbReference type="Pfam" id="PF00496"/>
    </source>
</evidence>
<reference evidence="6 7" key="1">
    <citation type="journal article" date="2011" name="J. Bacteriol.">
        <title>Genome sequence of the 1,4-dioxane-degrading Pseudonocardia dioxanivorans strain CB1190.</title>
        <authorList>
            <person name="Sales C.M."/>
            <person name="Mahendra S."/>
            <person name="Grostern A."/>
            <person name="Parales R.E."/>
            <person name="Goodwin L.A."/>
            <person name="Woyke T."/>
            <person name="Nolan M."/>
            <person name="Lapidus A."/>
            <person name="Chertkov O."/>
            <person name="Ovchinnikova G."/>
            <person name="Sczyrba A."/>
            <person name="Alvarez-Cohen L."/>
        </authorList>
    </citation>
    <scope>NUCLEOTIDE SEQUENCE [LARGE SCALE GENOMIC DNA]</scope>
    <source>
        <strain evidence="7">ATCC 55486 / DSM 44775 / JCM 13855 / CB1190</strain>
    </source>
</reference>
<dbReference type="STRING" id="675635.Psed_6013"/>
<feature type="chain" id="PRO_5003307782" evidence="4">
    <location>
        <begin position="34"/>
        <end position="537"/>
    </location>
</feature>
<accession>F4CK21</accession>
<keyword evidence="7" id="KW-1185">Reference proteome</keyword>
<evidence type="ECO:0000256" key="1">
    <source>
        <dbReference type="ARBA" id="ARBA00005695"/>
    </source>
</evidence>
<dbReference type="PANTHER" id="PTHR30290:SF9">
    <property type="entry name" value="OLIGOPEPTIDE-BINDING PROTEIN APPA"/>
    <property type="match status" value="1"/>
</dbReference>
<comment type="similarity">
    <text evidence="1">Belongs to the bacterial solute-binding protein 5 family.</text>
</comment>
<dbReference type="GO" id="GO:0015833">
    <property type="term" value="P:peptide transport"/>
    <property type="evidence" value="ECO:0007669"/>
    <property type="project" value="TreeGrafter"/>
</dbReference>
<dbReference type="Pfam" id="PF00496">
    <property type="entry name" value="SBP_bac_5"/>
    <property type="match status" value="1"/>
</dbReference>
<protein>
    <submittedName>
        <fullName evidence="6">ABC-type transporter, periplasmic subunit</fullName>
    </submittedName>
</protein>
<dbReference type="KEGG" id="pdx:Psed_6013"/>
<evidence type="ECO:0000256" key="3">
    <source>
        <dbReference type="ARBA" id="ARBA00022729"/>
    </source>
</evidence>
<gene>
    <name evidence="6" type="ordered locus">Psed_6013</name>
</gene>
<dbReference type="PANTHER" id="PTHR30290">
    <property type="entry name" value="PERIPLASMIC BINDING COMPONENT OF ABC TRANSPORTER"/>
    <property type="match status" value="1"/>
</dbReference>
<dbReference type="CDD" id="cd08492">
    <property type="entry name" value="PBP2_NikA_DppA_OppA_like_15"/>
    <property type="match status" value="1"/>
</dbReference>
<dbReference type="RefSeq" id="WP_013678024.1">
    <property type="nucleotide sequence ID" value="NC_015312.1"/>
</dbReference>
<dbReference type="GO" id="GO:0042597">
    <property type="term" value="C:periplasmic space"/>
    <property type="evidence" value="ECO:0007669"/>
    <property type="project" value="UniProtKB-ARBA"/>
</dbReference>
<dbReference type="InterPro" id="IPR039424">
    <property type="entry name" value="SBP_5"/>
</dbReference>
<dbReference type="PIRSF" id="PIRSF002741">
    <property type="entry name" value="MppA"/>
    <property type="match status" value="1"/>
</dbReference>
<evidence type="ECO:0000313" key="6">
    <source>
        <dbReference type="EMBL" id="AEA28127.1"/>
    </source>
</evidence>
<dbReference type="HOGENOM" id="CLU_017028_7_3_11"/>
<dbReference type="GO" id="GO:0043190">
    <property type="term" value="C:ATP-binding cassette (ABC) transporter complex"/>
    <property type="evidence" value="ECO:0007669"/>
    <property type="project" value="InterPro"/>
</dbReference>